<evidence type="ECO:0000313" key="1">
    <source>
        <dbReference type="EMBL" id="KAF6510091.1"/>
    </source>
</evidence>
<dbReference type="EMBL" id="LUCS01000028">
    <property type="protein sequence ID" value="KAF6510091.1"/>
    <property type="molecule type" value="Genomic_DNA"/>
</dbReference>
<dbReference type="Proteomes" id="UP000773850">
    <property type="component" value="Unassembled WGS sequence"/>
</dbReference>
<proteinExistence type="predicted"/>
<evidence type="ECO:0000313" key="2">
    <source>
        <dbReference type="Proteomes" id="UP000773850"/>
    </source>
</evidence>
<accession>A0ABQ7HD19</accession>
<organism evidence="1 2">
    <name type="scientific">Geobacillus stearothermophilus</name>
    <name type="common">Bacillus stearothermophilus</name>
    <dbReference type="NCBI Taxonomy" id="1422"/>
    <lineage>
        <taxon>Bacteria</taxon>
        <taxon>Bacillati</taxon>
        <taxon>Bacillota</taxon>
        <taxon>Bacilli</taxon>
        <taxon>Bacillales</taxon>
        <taxon>Anoxybacillaceae</taxon>
        <taxon>Geobacillus</taxon>
    </lineage>
</organism>
<gene>
    <name evidence="1" type="ORF">GS8_2248</name>
</gene>
<sequence>MNLIEGLWKWLKSDVIYNVFYSSVQEIRKNVQAFIQRINQKPEQTIDRLCVQL</sequence>
<reference evidence="1 2" key="1">
    <citation type="submission" date="2016-03" db="EMBL/GenBank/DDBJ databases">
        <title>Spore heat resistance.</title>
        <authorList>
            <person name="Boekhorst J."/>
            <person name="Berendsen E.M."/>
            <person name="Wells-Bennik M.H."/>
            <person name="Kuipers O.P."/>
        </authorList>
    </citation>
    <scope>NUCLEOTIDE SEQUENCE [LARGE SCALE GENOMIC DNA]</scope>
    <source>
        <strain evidence="1 2">GS8</strain>
    </source>
</reference>
<comment type="caution">
    <text evidence="1">The sequence shown here is derived from an EMBL/GenBank/DDBJ whole genome shotgun (WGS) entry which is preliminary data.</text>
</comment>
<keyword evidence="2" id="KW-1185">Reference proteome</keyword>
<protein>
    <submittedName>
        <fullName evidence="1">Mobile element protein</fullName>
    </submittedName>
</protein>
<name>A0ABQ7HD19_GEOSE</name>